<evidence type="ECO:0000256" key="1">
    <source>
        <dbReference type="ARBA" id="ARBA00022801"/>
    </source>
</evidence>
<dbReference type="CDD" id="cd00130">
    <property type="entry name" value="PAS"/>
    <property type="match status" value="1"/>
</dbReference>
<dbReference type="Gene3D" id="3.30.450.20">
    <property type="entry name" value="PAS domain"/>
    <property type="match status" value="1"/>
</dbReference>
<dbReference type="InterPro" id="IPR052016">
    <property type="entry name" value="Bact_Sigma-Reg"/>
</dbReference>
<dbReference type="InterPro" id="IPR013656">
    <property type="entry name" value="PAS_4"/>
</dbReference>
<dbReference type="InterPro" id="IPR035965">
    <property type="entry name" value="PAS-like_dom_sf"/>
</dbReference>
<comment type="caution">
    <text evidence="3">The sequence shown here is derived from an EMBL/GenBank/DDBJ whole genome shotgun (WGS) entry which is preliminary data.</text>
</comment>
<keyword evidence="1" id="KW-0378">Hydrolase</keyword>
<sequence length="590" mass="64303">MGPEVSASRSLFSEHAETLLAAAGAVATSPLGREYRVLRQIVEGAAAGVAVLDTQLRYLYVNPHMARMNGLPVEAHRGRVLTEILPGVHRADDVLRQVLADGRPRELVVHGSTRARSTYGRREWRATYHRLEDEHGTVVGLAGIGLEITEPRQYLHELERSHRRMALLDTAATRIGTTLDVDATCTELADFVVPGLADTASVELFLEDRPGTRRPVPPGVMRLRRAGFASQPRLAECLQELGEAGGLVEYDPDSPLRRCLEEGQPWVHDLTSDDPDLVAAHPGHRYARRLALYRAAGFHSALLVPLTSDSRTLGILAMVRCAPSPLFASEDVAVARELVTRAARALGRAVEFARERTMALELQRALLSEPPVPHPELDTASRYLPAHDSALVGGDWFDSLALPQGRNLLVIGDVMGHGVDAAVAMSHYRSMVRAMASAELPLSEVLRHADRMVAESGFDRVATCLLALGDPRTGTITYANAGHLPPWRLTPEGRSEIVPIPADPPLGTGLGDYHTLTRSGLPGGTLFLYTDGLIERRSDDIDTSLARLTRLRLNPRDDLETILDAVLDQLVAEPAEDDIAVLAARTRTRP</sequence>
<dbReference type="Pfam" id="PF07228">
    <property type="entry name" value="SpoIIE"/>
    <property type="match status" value="1"/>
</dbReference>
<dbReference type="EMBL" id="JBHTCF010000014">
    <property type="protein sequence ID" value="MFC7308123.1"/>
    <property type="molecule type" value="Genomic_DNA"/>
</dbReference>
<gene>
    <name evidence="3" type="ORF">ACFQVC_28335</name>
</gene>
<dbReference type="PANTHER" id="PTHR43156">
    <property type="entry name" value="STAGE II SPORULATION PROTEIN E-RELATED"/>
    <property type="match status" value="1"/>
</dbReference>
<organism evidence="3 4">
    <name type="scientific">Streptomyces monticola</name>
    <dbReference type="NCBI Taxonomy" id="2666263"/>
    <lineage>
        <taxon>Bacteria</taxon>
        <taxon>Bacillati</taxon>
        <taxon>Actinomycetota</taxon>
        <taxon>Actinomycetes</taxon>
        <taxon>Kitasatosporales</taxon>
        <taxon>Streptomycetaceae</taxon>
        <taxon>Streptomyces</taxon>
    </lineage>
</organism>
<evidence type="ECO:0000313" key="4">
    <source>
        <dbReference type="Proteomes" id="UP001596523"/>
    </source>
</evidence>
<name>A0ABW2JRU3_9ACTN</name>
<evidence type="ECO:0000313" key="3">
    <source>
        <dbReference type="EMBL" id="MFC7308123.1"/>
    </source>
</evidence>
<dbReference type="SUPFAM" id="SSF55781">
    <property type="entry name" value="GAF domain-like"/>
    <property type="match status" value="1"/>
</dbReference>
<dbReference type="Gene3D" id="3.30.450.40">
    <property type="match status" value="1"/>
</dbReference>
<dbReference type="SUPFAM" id="SSF55785">
    <property type="entry name" value="PYP-like sensor domain (PAS domain)"/>
    <property type="match status" value="1"/>
</dbReference>
<accession>A0ABW2JRU3</accession>
<dbReference type="Gene3D" id="3.60.40.10">
    <property type="entry name" value="PPM-type phosphatase domain"/>
    <property type="match status" value="1"/>
</dbReference>
<dbReference type="InterPro" id="IPR001932">
    <property type="entry name" value="PPM-type_phosphatase-like_dom"/>
</dbReference>
<dbReference type="InterPro" id="IPR029016">
    <property type="entry name" value="GAF-like_dom_sf"/>
</dbReference>
<dbReference type="Pfam" id="PF01590">
    <property type="entry name" value="GAF"/>
    <property type="match status" value="1"/>
</dbReference>
<dbReference type="NCBIfam" id="TIGR00229">
    <property type="entry name" value="sensory_box"/>
    <property type="match status" value="1"/>
</dbReference>
<dbReference type="PANTHER" id="PTHR43156:SF2">
    <property type="entry name" value="STAGE II SPORULATION PROTEIN E"/>
    <property type="match status" value="1"/>
</dbReference>
<dbReference type="SMART" id="SM00331">
    <property type="entry name" value="PP2C_SIG"/>
    <property type="match status" value="1"/>
</dbReference>
<keyword evidence="4" id="KW-1185">Reference proteome</keyword>
<dbReference type="PROSITE" id="PS50112">
    <property type="entry name" value="PAS"/>
    <property type="match status" value="1"/>
</dbReference>
<dbReference type="InterPro" id="IPR003018">
    <property type="entry name" value="GAF"/>
</dbReference>
<dbReference type="Proteomes" id="UP001596523">
    <property type="component" value="Unassembled WGS sequence"/>
</dbReference>
<proteinExistence type="predicted"/>
<dbReference type="SMART" id="SM00091">
    <property type="entry name" value="PAS"/>
    <property type="match status" value="1"/>
</dbReference>
<feature type="domain" description="PAS" evidence="2">
    <location>
        <begin position="34"/>
        <end position="79"/>
    </location>
</feature>
<dbReference type="Pfam" id="PF08448">
    <property type="entry name" value="PAS_4"/>
    <property type="match status" value="1"/>
</dbReference>
<dbReference type="InterPro" id="IPR000014">
    <property type="entry name" value="PAS"/>
</dbReference>
<evidence type="ECO:0000259" key="2">
    <source>
        <dbReference type="PROSITE" id="PS50112"/>
    </source>
</evidence>
<protein>
    <submittedName>
        <fullName evidence="3">SpoIIE family protein phosphatase</fullName>
    </submittedName>
</protein>
<dbReference type="InterPro" id="IPR036457">
    <property type="entry name" value="PPM-type-like_dom_sf"/>
</dbReference>
<reference evidence="4" key="1">
    <citation type="journal article" date="2019" name="Int. J. Syst. Evol. Microbiol.">
        <title>The Global Catalogue of Microorganisms (GCM) 10K type strain sequencing project: providing services to taxonomists for standard genome sequencing and annotation.</title>
        <authorList>
            <consortium name="The Broad Institute Genomics Platform"/>
            <consortium name="The Broad Institute Genome Sequencing Center for Infectious Disease"/>
            <person name="Wu L."/>
            <person name="Ma J."/>
        </authorList>
    </citation>
    <scope>NUCLEOTIDE SEQUENCE [LARGE SCALE GENOMIC DNA]</scope>
    <source>
        <strain evidence="4">SYNS20</strain>
    </source>
</reference>
<dbReference type="RefSeq" id="WP_381835833.1">
    <property type="nucleotide sequence ID" value="NZ_JBHTCF010000014.1"/>
</dbReference>
<dbReference type="SMART" id="SM00065">
    <property type="entry name" value="GAF"/>
    <property type="match status" value="1"/>
</dbReference>
<dbReference type="SUPFAM" id="SSF81606">
    <property type="entry name" value="PP2C-like"/>
    <property type="match status" value="1"/>
</dbReference>